<dbReference type="Gene3D" id="3.50.4.10">
    <property type="entry name" value="Hepatocyte Growth Factor"/>
    <property type="match status" value="1"/>
</dbReference>
<organism evidence="2 3">
    <name type="scientific">Chlorella ohadii</name>
    <dbReference type="NCBI Taxonomy" id="2649997"/>
    <lineage>
        <taxon>Eukaryota</taxon>
        <taxon>Viridiplantae</taxon>
        <taxon>Chlorophyta</taxon>
        <taxon>core chlorophytes</taxon>
        <taxon>Trebouxiophyceae</taxon>
        <taxon>Chlorellales</taxon>
        <taxon>Chlorellaceae</taxon>
        <taxon>Chlorella clade</taxon>
        <taxon>Chlorella</taxon>
    </lineage>
</organism>
<dbReference type="EMBL" id="JADXDR010000129">
    <property type="protein sequence ID" value="KAI7838349.1"/>
    <property type="molecule type" value="Genomic_DNA"/>
</dbReference>
<proteinExistence type="predicted"/>
<sequence>MLLCSGGCDDGHGKQTPAGTCQLFRQHELSPSNASIQFAARGAFRAVYTVPFTAGLIPNRSADGTAPWVQQPPGSEPSFADAPLQTLAQPWPQGWSPAPPAEQQGQCIYLPNSNVKGDVLDSWYGVDAATCCAKCVADPACTAWGYCSDPAGCNNGYGGIAPPNSCGTKFLNTTNGTISEATLDFWHRGTESTTGYTVPFLSGYVAGRVACTDLEPQGCVVAALLLLLAVRSQVTYDPLLQLEALPCVSTSTPSNKLPSARKTRGSYNPELSQGDIDALVSRICNADYVVAGETIANSVYAGGERAKSAMRGSRPTATPKTRYNQGAVPFADVAEFARAMVRTADAVGIQAPGRRLFQGAPVSGAPAAPSSGPAVPVSGLEPQAAGGQGVARTLVLVAYVPKGNASEQLQCLTQSKSPQDTPVARGTQGNLNPPRSSYADLLDAVCANPTAAAQTVVSAMSAGKADADAAAAALKEARSSSDDRCRSNVPLVIQEAINSVNTGQSIPIDKIKTFAQNFATAMDDVGVPLCITVVERDAAGRVTAETYFYTGMD</sequence>
<comment type="caution">
    <text evidence="2">The sequence shown here is derived from an EMBL/GenBank/DDBJ whole genome shotgun (WGS) entry which is preliminary data.</text>
</comment>
<protein>
    <submittedName>
        <fullName evidence="2">Uncharacterized protein</fullName>
    </submittedName>
</protein>
<gene>
    <name evidence="2" type="ORF">COHA_007917</name>
</gene>
<dbReference type="Proteomes" id="UP001205105">
    <property type="component" value="Unassembled WGS sequence"/>
</dbReference>
<evidence type="ECO:0000313" key="3">
    <source>
        <dbReference type="Proteomes" id="UP001205105"/>
    </source>
</evidence>
<dbReference type="AlphaFoldDB" id="A0AAD5DPZ1"/>
<name>A0AAD5DPZ1_9CHLO</name>
<evidence type="ECO:0000256" key="1">
    <source>
        <dbReference type="SAM" id="MobiDB-lite"/>
    </source>
</evidence>
<evidence type="ECO:0000313" key="2">
    <source>
        <dbReference type="EMBL" id="KAI7838349.1"/>
    </source>
</evidence>
<reference evidence="2" key="1">
    <citation type="submission" date="2020-11" db="EMBL/GenBank/DDBJ databases">
        <title>Chlorella ohadii genome sequencing and assembly.</title>
        <authorList>
            <person name="Murik O."/>
            <person name="Treves H."/>
            <person name="Kedem I."/>
            <person name="Shotland Y."/>
            <person name="Kaplan A."/>
        </authorList>
    </citation>
    <scope>NUCLEOTIDE SEQUENCE</scope>
    <source>
        <strain evidence="2">1</strain>
    </source>
</reference>
<feature type="region of interest" description="Disordered" evidence="1">
    <location>
        <begin position="360"/>
        <end position="379"/>
    </location>
</feature>
<accession>A0AAD5DPZ1</accession>
<feature type="region of interest" description="Disordered" evidence="1">
    <location>
        <begin position="414"/>
        <end position="434"/>
    </location>
</feature>
<keyword evidence="3" id="KW-1185">Reference proteome</keyword>